<feature type="domain" description="FecR protein" evidence="1">
    <location>
        <begin position="111"/>
        <end position="199"/>
    </location>
</feature>
<dbReference type="GO" id="GO:0016989">
    <property type="term" value="F:sigma factor antagonist activity"/>
    <property type="evidence" value="ECO:0007669"/>
    <property type="project" value="TreeGrafter"/>
</dbReference>
<name>A0A2A3MG79_9PSED</name>
<dbReference type="RefSeq" id="WP_096005296.1">
    <property type="nucleotide sequence ID" value="NZ_NTMR01000016.1"/>
</dbReference>
<reference evidence="3 4" key="1">
    <citation type="submission" date="2017-09" db="EMBL/GenBank/DDBJ databases">
        <title>Pseudomonas abyssi sp. nov. isolated from Abyssopelagic Water.</title>
        <authorList>
            <person name="Wei Y."/>
        </authorList>
    </citation>
    <scope>NUCLEOTIDE SEQUENCE [LARGE SCALE GENOMIC DNA]</scope>
    <source>
        <strain evidence="3 4">MT5</strain>
    </source>
</reference>
<organism evidence="3 4">
    <name type="scientific">Pseudomonas abyssi</name>
    <dbReference type="NCBI Taxonomy" id="170540"/>
    <lineage>
        <taxon>Bacteria</taxon>
        <taxon>Pseudomonadati</taxon>
        <taxon>Pseudomonadota</taxon>
        <taxon>Gammaproteobacteria</taxon>
        <taxon>Pseudomonadales</taxon>
        <taxon>Pseudomonadaceae</taxon>
        <taxon>Pseudomonas</taxon>
    </lineage>
</organism>
<sequence>MSVPMLSPEQIREATQWQARLWSDDATEEDIAACARWRQGDPAHEYAWQQLQQLQNQFDAVPAASGRRILGVRRGLSRRQLLALAGLLGGSASLAGVGTRRQWQPLLADQRTGTGEMRSLRLDDGTRLQLNTATSLNLHSNASGHQVQLLLGELLIDSPAHAWPLQLDCRDARITARNSRLCLRQDAEDSLLTVLAGSADLQLQQQQSSVTLSAGKAVRFSGQGIAPTQAANPNQLAWTTGRLVAERQSLPQFVSELARYHPGVLRVAPGLADLHLTGVFSLKDTHATLARLPTILPVKLRYISRYWVSVEPA</sequence>
<dbReference type="Pfam" id="PF16220">
    <property type="entry name" value="DUF4880"/>
    <property type="match status" value="1"/>
</dbReference>
<dbReference type="InterPro" id="IPR012373">
    <property type="entry name" value="Ferrdict_sens_TM"/>
</dbReference>
<dbReference type="EMBL" id="NTMR01000016">
    <property type="protein sequence ID" value="PBK03819.1"/>
    <property type="molecule type" value="Genomic_DNA"/>
</dbReference>
<gene>
    <name evidence="3" type="ORF">CNQ84_13075</name>
</gene>
<accession>A0A2A3MG79</accession>
<evidence type="ECO:0000259" key="1">
    <source>
        <dbReference type="Pfam" id="PF04773"/>
    </source>
</evidence>
<feature type="domain" description="FecR N-terminal" evidence="2">
    <location>
        <begin position="12"/>
        <end position="54"/>
    </location>
</feature>
<proteinExistence type="predicted"/>
<dbReference type="PANTHER" id="PTHR30273:SF2">
    <property type="entry name" value="PROTEIN FECR"/>
    <property type="match status" value="1"/>
</dbReference>
<dbReference type="PANTHER" id="PTHR30273">
    <property type="entry name" value="PERIPLASMIC SIGNAL SENSOR AND SIGMA FACTOR ACTIVATOR FECR-RELATED"/>
    <property type="match status" value="1"/>
</dbReference>
<dbReference type="InterPro" id="IPR006860">
    <property type="entry name" value="FecR"/>
</dbReference>
<comment type="caution">
    <text evidence="3">The sequence shown here is derived from an EMBL/GenBank/DDBJ whole genome shotgun (WGS) entry which is preliminary data.</text>
</comment>
<dbReference type="InterPro" id="IPR032623">
    <property type="entry name" value="FecR_N"/>
</dbReference>
<dbReference type="Gene3D" id="2.60.120.1440">
    <property type="match status" value="1"/>
</dbReference>
<keyword evidence="4" id="KW-1185">Reference proteome</keyword>
<dbReference type="PIRSF" id="PIRSF018266">
    <property type="entry name" value="FecR"/>
    <property type="match status" value="1"/>
</dbReference>
<protein>
    <submittedName>
        <fullName evidence="3">Iron dicitrate transport regulator FecR</fullName>
    </submittedName>
</protein>
<dbReference type="Proteomes" id="UP000242313">
    <property type="component" value="Unassembled WGS sequence"/>
</dbReference>
<dbReference type="AlphaFoldDB" id="A0A2A3MG79"/>
<evidence type="ECO:0000313" key="3">
    <source>
        <dbReference type="EMBL" id="PBK03819.1"/>
    </source>
</evidence>
<evidence type="ECO:0000259" key="2">
    <source>
        <dbReference type="Pfam" id="PF16220"/>
    </source>
</evidence>
<dbReference type="Pfam" id="PF04773">
    <property type="entry name" value="FecR"/>
    <property type="match status" value="1"/>
</dbReference>
<evidence type="ECO:0000313" key="4">
    <source>
        <dbReference type="Proteomes" id="UP000242313"/>
    </source>
</evidence>